<dbReference type="GO" id="GO:0005891">
    <property type="term" value="C:voltage-gated calcium channel complex"/>
    <property type="evidence" value="ECO:0007669"/>
    <property type="project" value="TreeGrafter"/>
</dbReference>
<dbReference type="PANTHER" id="PTHR45628">
    <property type="entry name" value="VOLTAGE-DEPENDENT CALCIUM CHANNEL TYPE A SUBUNIT ALPHA-1"/>
    <property type="match status" value="1"/>
</dbReference>
<keyword evidence="11" id="KW-0407">Ion channel</keyword>
<evidence type="ECO:0000259" key="13">
    <source>
        <dbReference type="Pfam" id="PF00520"/>
    </source>
</evidence>
<keyword evidence="10 12" id="KW-0472">Membrane</keyword>
<evidence type="ECO:0000256" key="8">
    <source>
        <dbReference type="ARBA" id="ARBA00022989"/>
    </source>
</evidence>
<feature type="transmembrane region" description="Helical" evidence="12">
    <location>
        <begin position="23"/>
        <end position="41"/>
    </location>
</feature>
<evidence type="ECO:0000256" key="12">
    <source>
        <dbReference type="SAM" id="Phobius"/>
    </source>
</evidence>
<evidence type="ECO:0000256" key="11">
    <source>
        <dbReference type="ARBA" id="ARBA00023303"/>
    </source>
</evidence>
<reference evidence="14 15" key="1">
    <citation type="submission" date="2014-10" db="EMBL/GenBank/DDBJ databases">
        <title>Draft genome of the hookworm Ancylostoma caninum.</title>
        <authorList>
            <person name="Mitreva M."/>
        </authorList>
    </citation>
    <scope>NUCLEOTIDE SEQUENCE [LARGE SCALE GENOMIC DNA]</scope>
    <source>
        <strain evidence="14 15">Baltimore</strain>
    </source>
</reference>
<dbReference type="GO" id="GO:0008331">
    <property type="term" value="F:high voltage-gated calcium channel activity"/>
    <property type="evidence" value="ECO:0007669"/>
    <property type="project" value="TreeGrafter"/>
</dbReference>
<dbReference type="PANTHER" id="PTHR45628:SF1">
    <property type="entry name" value="VOLTAGE-DEPENDENT CALCIUM CHANNEL TYPE D SUBUNIT ALPHA-1"/>
    <property type="match status" value="1"/>
</dbReference>
<proteinExistence type="predicted"/>
<dbReference type="SUPFAM" id="SSF81324">
    <property type="entry name" value="Voltage-gated potassium channels"/>
    <property type="match status" value="1"/>
</dbReference>
<dbReference type="AlphaFoldDB" id="A0A368F3K5"/>
<dbReference type="Gene3D" id="1.20.120.350">
    <property type="entry name" value="Voltage-gated potassium channels. Chain C"/>
    <property type="match status" value="1"/>
</dbReference>
<evidence type="ECO:0000256" key="3">
    <source>
        <dbReference type="ARBA" id="ARBA00022568"/>
    </source>
</evidence>
<protein>
    <recommendedName>
        <fullName evidence="13">Ion transport domain-containing protein</fullName>
    </recommendedName>
</protein>
<keyword evidence="15" id="KW-1185">Reference proteome</keyword>
<dbReference type="InterPro" id="IPR005821">
    <property type="entry name" value="Ion_trans_dom"/>
</dbReference>
<keyword evidence="4" id="KW-0107">Calcium channel</keyword>
<keyword evidence="6" id="KW-0106">Calcium</keyword>
<keyword evidence="8 12" id="KW-1133">Transmembrane helix</keyword>
<evidence type="ECO:0000256" key="9">
    <source>
        <dbReference type="ARBA" id="ARBA00023065"/>
    </source>
</evidence>
<keyword evidence="5 12" id="KW-0812">Transmembrane</keyword>
<evidence type="ECO:0000256" key="1">
    <source>
        <dbReference type="ARBA" id="ARBA00004141"/>
    </source>
</evidence>
<evidence type="ECO:0000256" key="6">
    <source>
        <dbReference type="ARBA" id="ARBA00022837"/>
    </source>
</evidence>
<dbReference type="STRING" id="29170.A0A368F3K5"/>
<evidence type="ECO:0000256" key="4">
    <source>
        <dbReference type="ARBA" id="ARBA00022673"/>
    </source>
</evidence>
<evidence type="ECO:0000256" key="5">
    <source>
        <dbReference type="ARBA" id="ARBA00022692"/>
    </source>
</evidence>
<feature type="domain" description="Ion transport" evidence="13">
    <location>
        <begin position="22"/>
        <end position="103"/>
    </location>
</feature>
<keyword evidence="9" id="KW-0406">Ion transport</keyword>
<evidence type="ECO:0000256" key="2">
    <source>
        <dbReference type="ARBA" id="ARBA00022448"/>
    </source>
</evidence>
<dbReference type="InterPro" id="IPR050599">
    <property type="entry name" value="VDCC_alpha-1_subunit"/>
</dbReference>
<dbReference type="EMBL" id="JOJR01006506">
    <property type="protein sequence ID" value="RCN26676.1"/>
    <property type="molecule type" value="Genomic_DNA"/>
</dbReference>
<organism evidence="14 15">
    <name type="scientific">Ancylostoma caninum</name>
    <name type="common">Dog hookworm</name>
    <dbReference type="NCBI Taxonomy" id="29170"/>
    <lineage>
        <taxon>Eukaryota</taxon>
        <taxon>Metazoa</taxon>
        <taxon>Ecdysozoa</taxon>
        <taxon>Nematoda</taxon>
        <taxon>Chromadorea</taxon>
        <taxon>Rhabditida</taxon>
        <taxon>Rhabditina</taxon>
        <taxon>Rhabditomorpha</taxon>
        <taxon>Strongyloidea</taxon>
        <taxon>Ancylostomatidae</taxon>
        <taxon>Ancylostomatinae</taxon>
        <taxon>Ancylostoma</taxon>
    </lineage>
</organism>
<evidence type="ECO:0000313" key="15">
    <source>
        <dbReference type="Proteomes" id="UP000252519"/>
    </source>
</evidence>
<feature type="transmembrane region" description="Helical" evidence="12">
    <location>
        <begin position="53"/>
        <end position="71"/>
    </location>
</feature>
<keyword evidence="7" id="KW-0851">Voltage-gated channel</keyword>
<accession>A0A368F3K5</accession>
<name>A0A368F3K5_ANCCA</name>
<evidence type="ECO:0000256" key="10">
    <source>
        <dbReference type="ARBA" id="ARBA00023136"/>
    </source>
</evidence>
<dbReference type="Proteomes" id="UP000252519">
    <property type="component" value="Unassembled WGS sequence"/>
</dbReference>
<keyword evidence="2" id="KW-0813">Transport</keyword>
<evidence type="ECO:0000313" key="14">
    <source>
        <dbReference type="EMBL" id="RCN26676.1"/>
    </source>
</evidence>
<dbReference type="GO" id="GO:0098703">
    <property type="term" value="P:calcium ion import across plasma membrane"/>
    <property type="evidence" value="ECO:0007669"/>
    <property type="project" value="TreeGrafter"/>
</dbReference>
<dbReference type="Pfam" id="PF00520">
    <property type="entry name" value="Ion_trans"/>
    <property type="match status" value="1"/>
</dbReference>
<comment type="caution">
    <text evidence="14">The sequence shown here is derived from an EMBL/GenBank/DDBJ whole genome shotgun (WGS) entry which is preliminary data.</text>
</comment>
<dbReference type="InterPro" id="IPR027359">
    <property type="entry name" value="Volt_channel_dom_sf"/>
</dbReference>
<dbReference type="OrthoDB" id="6912903at2759"/>
<evidence type="ECO:0000256" key="7">
    <source>
        <dbReference type="ARBA" id="ARBA00022882"/>
    </source>
</evidence>
<comment type="subcellular location">
    <subcellularLocation>
        <location evidence="1">Membrane</location>
        <topology evidence="1">Multi-pass membrane protein</topology>
    </subcellularLocation>
</comment>
<gene>
    <name evidence="14" type="ORF">ANCCAN_27597</name>
</gene>
<sequence>MKRFEKTNRRCRRACRRLVKSQTFYWLVILLVLLNTLVLTSEHYGQSEWLDNFQTMANLFFVILFSLEMLLKMYSLGFTTYTTSQFNRFDCFVVIRYSASQISLMSFFNVIESRLPCACTFQVLALTYEIIFYRLAPE</sequence>
<keyword evidence="3" id="KW-0109">Calcium transport</keyword>